<dbReference type="InterPro" id="IPR051630">
    <property type="entry name" value="Corepressor-Demethylase"/>
</dbReference>
<dbReference type="EMBL" id="MTSL01000169">
    <property type="protein sequence ID" value="PJF17593.1"/>
    <property type="molecule type" value="Genomic_DNA"/>
</dbReference>
<dbReference type="InterPro" id="IPR019734">
    <property type="entry name" value="TPR_rpt"/>
</dbReference>
<keyword evidence="3" id="KW-0802">TPR repeat</keyword>
<dbReference type="Pfam" id="PF13432">
    <property type="entry name" value="TPR_16"/>
    <property type="match status" value="1"/>
</dbReference>
<dbReference type="InterPro" id="IPR011990">
    <property type="entry name" value="TPR-like_helical_dom_sf"/>
</dbReference>
<dbReference type="OrthoDB" id="418911at2759"/>
<dbReference type="STRING" id="1246581.A0A2H9TIL2"/>
<keyword evidence="8" id="KW-1185">Reference proteome</keyword>
<reference evidence="7 8" key="1">
    <citation type="submission" date="2016-10" db="EMBL/GenBank/DDBJ databases">
        <title>The genome of Paramicrosporidium saccamoebae is the missing link in understanding Cryptomycota and Microsporidia evolution.</title>
        <authorList>
            <person name="Quandt C.A."/>
            <person name="Beaudet D."/>
            <person name="Corsaro D."/>
            <person name="Michel R."/>
            <person name="Corradi N."/>
            <person name="James T."/>
        </authorList>
    </citation>
    <scope>NUCLEOTIDE SEQUENCE [LARGE SCALE GENOMIC DNA]</scope>
    <source>
        <strain evidence="7 8">KSL3</strain>
    </source>
</reference>
<dbReference type="Pfam" id="PF04727">
    <property type="entry name" value="ELMO_CED12"/>
    <property type="match status" value="1"/>
</dbReference>
<dbReference type="InterPro" id="IPR006816">
    <property type="entry name" value="ELMO_dom"/>
</dbReference>
<evidence type="ECO:0000313" key="7">
    <source>
        <dbReference type="EMBL" id="PJF17593.1"/>
    </source>
</evidence>
<dbReference type="PANTHER" id="PTHR14017">
    <property type="entry name" value="LYSINE-SPECIFIC DEMETHYLASE"/>
    <property type="match status" value="1"/>
</dbReference>
<gene>
    <name evidence="7" type="ORF">PSACC_02591</name>
</gene>
<protein>
    <submittedName>
        <fullName evidence="7">Putative transcriptional corepressor</fullName>
    </submittedName>
</protein>
<dbReference type="GO" id="GO:0005634">
    <property type="term" value="C:nucleus"/>
    <property type="evidence" value="ECO:0007669"/>
    <property type="project" value="UniProtKB-SubCell"/>
</dbReference>
<dbReference type="PROSITE" id="PS51335">
    <property type="entry name" value="ELMO"/>
    <property type="match status" value="1"/>
</dbReference>
<dbReference type="Gene3D" id="1.25.40.10">
    <property type="entry name" value="Tetratricopeptide repeat domain"/>
    <property type="match status" value="3"/>
</dbReference>
<evidence type="ECO:0000256" key="2">
    <source>
        <dbReference type="ARBA" id="ARBA00023242"/>
    </source>
</evidence>
<evidence type="ECO:0000256" key="4">
    <source>
        <dbReference type="SAM" id="Coils"/>
    </source>
</evidence>
<dbReference type="Proteomes" id="UP000240830">
    <property type="component" value="Unassembled WGS sequence"/>
</dbReference>
<feature type="repeat" description="TPR" evidence="3">
    <location>
        <begin position="380"/>
        <end position="413"/>
    </location>
</feature>
<feature type="repeat" description="TPR" evidence="3">
    <location>
        <begin position="573"/>
        <end position="606"/>
    </location>
</feature>
<evidence type="ECO:0000259" key="6">
    <source>
        <dbReference type="PROSITE" id="PS51335"/>
    </source>
</evidence>
<organism evidence="7 8">
    <name type="scientific">Paramicrosporidium saccamoebae</name>
    <dbReference type="NCBI Taxonomy" id="1246581"/>
    <lineage>
        <taxon>Eukaryota</taxon>
        <taxon>Fungi</taxon>
        <taxon>Fungi incertae sedis</taxon>
        <taxon>Cryptomycota</taxon>
        <taxon>Cryptomycota incertae sedis</taxon>
        <taxon>Paramicrosporidium</taxon>
    </lineage>
</organism>
<feature type="region of interest" description="Disordered" evidence="5">
    <location>
        <begin position="693"/>
        <end position="716"/>
    </location>
</feature>
<dbReference type="Pfam" id="PF13181">
    <property type="entry name" value="TPR_8"/>
    <property type="match status" value="1"/>
</dbReference>
<evidence type="ECO:0000256" key="1">
    <source>
        <dbReference type="ARBA" id="ARBA00004123"/>
    </source>
</evidence>
<feature type="coiled-coil region" evidence="4">
    <location>
        <begin position="783"/>
        <end position="810"/>
    </location>
</feature>
<feature type="repeat" description="TPR" evidence="3">
    <location>
        <begin position="302"/>
        <end position="335"/>
    </location>
</feature>
<keyword evidence="2" id="KW-0539">Nucleus</keyword>
<feature type="domain" description="ELMO" evidence="6">
    <location>
        <begin position="83"/>
        <end position="235"/>
    </location>
</feature>
<evidence type="ECO:0000256" key="3">
    <source>
        <dbReference type="PROSITE-ProRule" id="PRU00339"/>
    </source>
</evidence>
<dbReference type="AlphaFoldDB" id="A0A2H9TIL2"/>
<comment type="caution">
    <text evidence="7">The sequence shown here is derived from an EMBL/GenBank/DDBJ whole genome shotgun (WGS) entry which is preliminary data.</text>
</comment>
<accession>A0A2H9TIL2</accession>
<comment type="subcellular location">
    <subcellularLocation>
        <location evidence="1">Nucleus</location>
    </subcellularLocation>
</comment>
<dbReference type="SMART" id="SM00028">
    <property type="entry name" value="TPR"/>
    <property type="match status" value="7"/>
</dbReference>
<proteinExistence type="predicted"/>
<name>A0A2H9TIL2_9FUNG</name>
<keyword evidence="4" id="KW-0175">Coiled coil</keyword>
<feature type="repeat" description="TPR" evidence="3">
    <location>
        <begin position="539"/>
        <end position="572"/>
    </location>
</feature>
<evidence type="ECO:0000313" key="8">
    <source>
        <dbReference type="Proteomes" id="UP000240830"/>
    </source>
</evidence>
<feature type="compositionally biased region" description="Polar residues" evidence="5">
    <location>
        <begin position="693"/>
        <end position="709"/>
    </location>
</feature>
<sequence length="835" mass="93522">MSLFGYLGALEMAAVTAVQVHSGEENSAGESVARQIAAKKKIPSKGTLFKLLLSAIQQIRDGRMLFDSIERLCRTPYDHDNPAHRKLLVRLWTAWKTDPLPEIPSEEWKELGFQGTDPATDFRAMGLFALHCIVVFAESKNGKSIYKEAQYGPYWYSFAVVAVNVADAIHRYLRDDRLHCSDMTMVDAEFIRLMTSFHSVWMQSKPENFMPKSGASPGDIGAIITAPSDDTSPHQLALQHGHQQPNSAATAYNCGGRDDMAASRYTTHCKRLFLASTAQLMGETERTQAALETVLRHNPYHVGAFVSLGHLLHNQRQYLQAAESYQKAISLVESQSGSNSPLLTTVWASLAHCWLLLEDLPRAFQAYQQALGYPGGARDSTLWFGVGLLYDRYAANEHALEAFSAVLKLEAPKQRAVPSAMMREVYFRVGMLLRFRKNYDAALACFDYVSIFPPAPLQRADVKLQMAVTFDAKNDPASARIILERNVIKDNRPSVAARGKALLGWILVRSGPPGEEASPEQEHGLQLLRQVVIEETGDALAWYYLGRAYVYRKMYTQSYEAYQEAVYRDSQNAAFWNSIGILYLEIHQFRDALDAFSRAIHQNPSIAEVWWNLGILYESCNNQINDAIDAYQRAAELDPTNVSIRNRILLRKAVNNGTSSTPIPVAVPMELDPLPYLMRPILLGTTNLPLQKSGPPSTAMVTSNPSAISPSIPGQPPRMNISARPRPHSMQPVQPSHPASYHSLTRPLMRSGMPPPMVAPRFGYGAPTRPNGLRLEFEEFEELDELELELELKLRLKLELELELDEIKSEIKGGVRLKRDEIKSEMRLKVRLKVG</sequence>
<dbReference type="PROSITE" id="PS50005">
    <property type="entry name" value="TPR"/>
    <property type="match status" value="4"/>
</dbReference>
<evidence type="ECO:0000256" key="5">
    <source>
        <dbReference type="SAM" id="MobiDB-lite"/>
    </source>
</evidence>
<dbReference type="SUPFAM" id="SSF48452">
    <property type="entry name" value="TPR-like"/>
    <property type="match status" value="2"/>
</dbReference>